<organism evidence="1 2">
    <name type="scientific">Adineta steineri</name>
    <dbReference type="NCBI Taxonomy" id="433720"/>
    <lineage>
        <taxon>Eukaryota</taxon>
        <taxon>Metazoa</taxon>
        <taxon>Spiralia</taxon>
        <taxon>Gnathifera</taxon>
        <taxon>Rotifera</taxon>
        <taxon>Eurotatoria</taxon>
        <taxon>Bdelloidea</taxon>
        <taxon>Adinetida</taxon>
        <taxon>Adinetidae</taxon>
        <taxon>Adineta</taxon>
    </lineage>
</organism>
<dbReference type="AlphaFoldDB" id="A0A820EPQ2"/>
<dbReference type="Proteomes" id="UP000663868">
    <property type="component" value="Unassembled WGS sequence"/>
</dbReference>
<dbReference type="EMBL" id="CAJOBB010010714">
    <property type="protein sequence ID" value="CAF4249555.1"/>
    <property type="molecule type" value="Genomic_DNA"/>
</dbReference>
<proteinExistence type="predicted"/>
<comment type="caution">
    <text evidence="1">The sequence shown here is derived from an EMBL/GenBank/DDBJ whole genome shotgun (WGS) entry which is preliminary data.</text>
</comment>
<protein>
    <submittedName>
        <fullName evidence="1">Uncharacterized protein</fullName>
    </submittedName>
</protein>
<gene>
    <name evidence="1" type="ORF">KXQ929_LOCUS42730</name>
</gene>
<reference evidence="1" key="1">
    <citation type="submission" date="2021-02" db="EMBL/GenBank/DDBJ databases">
        <authorList>
            <person name="Nowell W R."/>
        </authorList>
    </citation>
    <scope>NUCLEOTIDE SEQUENCE</scope>
</reference>
<evidence type="ECO:0000313" key="2">
    <source>
        <dbReference type="Proteomes" id="UP000663868"/>
    </source>
</evidence>
<evidence type="ECO:0000313" key="1">
    <source>
        <dbReference type="EMBL" id="CAF4249555.1"/>
    </source>
</evidence>
<sequence length="53" mass="6063">EELMLIRCTLFRMKQPVNNRIATQSTTNRDNLKTVAIIASIPLNNTVQQTYAQ</sequence>
<name>A0A820EPQ2_9BILA</name>
<feature type="non-terminal residue" evidence="1">
    <location>
        <position position="1"/>
    </location>
</feature>
<accession>A0A820EPQ2</accession>